<dbReference type="FunFam" id="2.60.40.10:FF:000032">
    <property type="entry name" value="palladin isoform X1"/>
    <property type="match status" value="1"/>
</dbReference>
<feature type="signal peptide" evidence="14">
    <location>
        <begin position="1"/>
        <end position="21"/>
    </location>
</feature>
<dbReference type="InterPro" id="IPR051170">
    <property type="entry name" value="Neural/epithelial_adhesion"/>
</dbReference>
<evidence type="ECO:0000256" key="4">
    <source>
        <dbReference type="ARBA" id="ARBA00022525"/>
    </source>
</evidence>
<dbReference type="GO" id="GO:0098609">
    <property type="term" value="P:cell-cell adhesion"/>
    <property type="evidence" value="ECO:0007669"/>
    <property type="project" value="UniProtKB-ARBA"/>
</dbReference>
<evidence type="ECO:0000256" key="11">
    <source>
        <dbReference type="ARBA" id="ARBA00023319"/>
    </source>
</evidence>
<accession>A0A7R8UKM2</accession>
<dbReference type="InterPro" id="IPR013098">
    <property type="entry name" value="Ig_I-set"/>
</dbReference>
<dbReference type="SUPFAM" id="SSF57184">
    <property type="entry name" value="Growth factor receptor domain"/>
    <property type="match status" value="1"/>
</dbReference>
<feature type="domain" description="Ig-like" evidence="16">
    <location>
        <begin position="1543"/>
        <end position="1678"/>
    </location>
</feature>
<dbReference type="SMART" id="SM00179">
    <property type="entry name" value="EGF_CA"/>
    <property type="match status" value="3"/>
</dbReference>
<dbReference type="InterPro" id="IPR018097">
    <property type="entry name" value="EGF_Ca-bd_CS"/>
</dbReference>
<dbReference type="InterPro" id="IPR036465">
    <property type="entry name" value="vWFA_dom_sf"/>
</dbReference>
<dbReference type="Pfam" id="PF07645">
    <property type="entry name" value="EGF_CA"/>
    <property type="match status" value="3"/>
</dbReference>
<feature type="domain" description="Ig-like" evidence="16">
    <location>
        <begin position="728"/>
        <end position="793"/>
    </location>
</feature>
<evidence type="ECO:0000256" key="14">
    <source>
        <dbReference type="SAM" id="SignalP"/>
    </source>
</evidence>
<dbReference type="CDD" id="cd00096">
    <property type="entry name" value="Ig"/>
    <property type="match status" value="2"/>
</dbReference>
<dbReference type="InterPro" id="IPR000152">
    <property type="entry name" value="EGF-type_Asp/Asn_hydroxyl_site"/>
</dbReference>
<dbReference type="EMBL" id="LR899010">
    <property type="protein sequence ID" value="CAD7082369.1"/>
    <property type="molecule type" value="Genomic_DNA"/>
</dbReference>
<evidence type="ECO:0000259" key="15">
    <source>
        <dbReference type="PROSITE" id="PS50026"/>
    </source>
</evidence>
<keyword evidence="7" id="KW-0677">Repeat</keyword>
<feature type="domain" description="Ig-like" evidence="16">
    <location>
        <begin position="1102"/>
        <end position="1188"/>
    </location>
</feature>
<keyword evidence="5 12" id="KW-0245">EGF-like domain</keyword>
<dbReference type="PANTHER" id="PTHR12231">
    <property type="entry name" value="CTX-RELATED TYPE I TRANSMEMBRANE PROTEIN"/>
    <property type="match status" value="1"/>
</dbReference>
<dbReference type="PROSITE" id="PS50026">
    <property type="entry name" value="EGF_3"/>
    <property type="match status" value="1"/>
</dbReference>
<dbReference type="Gene3D" id="2.60.40.10">
    <property type="entry name" value="Immunoglobulins"/>
    <property type="match status" value="15"/>
</dbReference>
<dbReference type="PANTHER" id="PTHR12231:SF253">
    <property type="entry name" value="DPR-INTERACTING PROTEIN ETA, ISOFORM B-RELATED"/>
    <property type="match status" value="1"/>
</dbReference>
<dbReference type="PROSITE" id="PS50835">
    <property type="entry name" value="IG_LIKE"/>
    <property type="match status" value="15"/>
</dbReference>
<feature type="region of interest" description="Disordered" evidence="13">
    <location>
        <begin position="106"/>
        <end position="137"/>
    </location>
</feature>
<dbReference type="SMART" id="SM00209">
    <property type="entry name" value="TSP1"/>
    <property type="match status" value="4"/>
</dbReference>
<dbReference type="OrthoDB" id="5985519at2759"/>
<evidence type="ECO:0000259" key="16">
    <source>
        <dbReference type="PROSITE" id="PS50835"/>
    </source>
</evidence>
<dbReference type="InterPro" id="IPR049883">
    <property type="entry name" value="NOTCH1_EGF-like"/>
</dbReference>
<evidence type="ECO:0008006" key="19">
    <source>
        <dbReference type="Google" id="ProtNLM"/>
    </source>
</evidence>
<evidence type="ECO:0000313" key="18">
    <source>
        <dbReference type="Proteomes" id="UP000594454"/>
    </source>
</evidence>
<gene>
    <name evidence="17" type="ORF">HERILL_LOCUS5405</name>
</gene>
<dbReference type="InterPro" id="IPR056861">
    <property type="entry name" value="HMCN1-like_VWA"/>
</dbReference>
<dbReference type="GO" id="GO:0005576">
    <property type="term" value="C:extracellular region"/>
    <property type="evidence" value="ECO:0007669"/>
    <property type="project" value="UniProtKB-SubCell"/>
</dbReference>
<dbReference type="SUPFAM" id="SSF53300">
    <property type="entry name" value="vWA-like"/>
    <property type="match status" value="1"/>
</dbReference>
<evidence type="ECO:0000256" key="2">
    <source>
        <dbReference type="ARBA" id="ARBA00004613"/>
    </source>
</evidence>
<dbReference type="Pfam" id="PF07679">
    <property type="entry name" value="I-set"/>
    <property type="match status" value="7"/>
</dbReference>
<dbReference type="FunFam" id="2.20.100.10:FF:000007">
    <property type="entry name" value="Thrombospondin 1"/>
    <property type="match status" value="1"/>
</dbReference>
<dbReference type="Proteomes" id="UP000594454">
    <property type="component" value="Chromosome 2"/>
</dbReference>
<feature type="domain" description="Ig-like" evidence="16">
    <location>
        <begin position="1458"/>
        <end position="1534"/>
    </location>
</feature>
<feature type="chain" id="PRO_5031101374" description="Hemicentin-1" evidence="14">
    <location>
        <begin position="22"/>
        <end position="2619"/>
    </location>
</feature>
<dbReference type="FunFam" id="2.10.25.10:FF:000005">
    <property type="entry name" value="Fibrillin 2"/>
    <property type="match status" value="1"/>
</dbReference>
<feature type="domain" description="Ig-like" evidence="16">
    <location>
        <begin position="542"/>
        <end position="628"/>
    </location>
</feature>
<dbReference type="InterPro" id="IPR056475">
    <property type="entry name" value="GBD_Hemicentin/VWA7"/>
</dbReference>
<organism evidence="17 18">
    <name type="scientific">Hermetia illucens</name>
    <name type="common">Black soldier fly</name>
    <dbReference type="NCBI Taxonomy" id="343691"/>
    <lineage>
        <taxon>Eukaryota</taxon>
        <taxon>Metazoa</taxon>
        <taxon>Ecdysozoa</taxon>
        <taxon>Arthropoda</taxon>
        <taxon>Hexapoda</taxon>
        <taxon>Insecta</taxon>
        <taxon>Pterygota</taxon>
        <taxon>Neoptera</taxon>
        <taxon>Endopterygota</taxon>
        <taxon>Diptera</taxon>
        <taxon>Brachycera</taxon>
        <taxon>Stratiomyomorpha</taxon>
        <taxon>Stratiomyidae</taxon>
        <taxon>Hermetiinae</taxon>
        <taxon>Hermetia</taxon>
    </lineage>
</organism>
<dbReference type="Pfam" id="PF00090">
    <property type="entry name" value="TSP_1"/>
    <property type="match status" value="4"/>
</dbReference>
<dbReference type="Gene3D" id="2.10.25.10">
    <property type="entry name" value="Laminin"/>
    <property type="match status" value="3"/>
</dbReference>
<feature type="domain" description="Ig-like" evidence="16">
    <location>
        <begin position="1276"/>
        <end position="1361"/>
    </location>
</feature>
<dbReference type="FunFam" id="2.60.40.10:FF:000503">
    <property type="entry name" value="Hemicentin 1"/>
    <property type="match status" value="1"/>
</dbReference>
<dbReference type="InterPro" id="IPR003599">
    <property type="entry name" value="Ig_sub"/>
</dbReference>
<keyword evidence="11" id="KW-0393">Immunoglobulin domain</keyword>
<dbReference type="SMART" id="SM00408">
    <property type="entry name" value="IGc2"/>
    <property type="match status" value="15"/>
</dbReference>
<feature type="domain" description="Ig-like" evidence="16">
    <location>
        <begin position="916"/>
        <end position="1007"/>
    </location>
</feature>
<dbReference type="GO" id="GO:0005886">
    <property type="term" value="C:plasma membrane"/>
    <property type="evidence" value="ECO:0007669"/>
    <property type="project" value="UniProtKB-SubCell"/>
</dbReference>
<feature type="domain" description="Ig-like" evidence="16">
    <location>
        <begin position="635"/>
        <end position="723"/>
    </location>
</feature>
<evidence type="ECO:0000256" key="5">
    <source>
        <dbReference type="ARBA" id="ARBA00022536"/>
    </source>
</evidence>
<evidence type="ECO:0000256" key="1">
    <source>
        <dbReference type="ARBA" id="ARBA00004236"/>
    </source>
</evidence>
<dbReference type="Pfam" id="PF13895">
    <property type="entry name" value="Ig_2"/>
    <property type="match status" value="2"/>
</dbReference>
<dbReference type="InterPro" id="IPR000742">
    <property type="entry name" value="EGF"/>
</dbReference>
<keyword evidence="9" id="KW-1015">Disulfide bond</keyword>
<dbReference type="PROSITE" id="PS50092">
    <property type="entry name" value="TSP1"/>
    <property type="match status" value="4"/>
</dbReference>
<evidence type="ECO:0000256" key="3">
    <source>
        <dbReference type="ARBA" id="ARBA00022475"/>
    </source>
</evidence>
<dbReference type="GO" id="GO:0032991">
    <property type="term" value="C:protein-containing complex"/>
    <property type="evidence" value="ECO:0007669"/>
    <property type="project" value="UniProtKB-ARBA"/>
</dbReference>
<dbReference type="Pfam" id="PF23560">
    <property type="entry name" value="GBD_Hemicentin"/>
    <property type="match status" value="1"/>
</dbReference>
<evidence type="ECO:0000256" key="13">
    <source>
        <dbReference type="SAM" id="MobiDB-lite"/>
    </source>
</evidence>
<dbReference type="Gene3D" id="2.20.100.10">
    <property type="entry name" value="Thrombospondin type-1 (TSP1) repeat"/>
    <property type="match status" value="4"/>
</dbReference>
<feature type="domain" description="Ig-like" evidence="16">
    <location>
        <begin position="1683"/>
        <end position="1775"/>
    </location>
</feature>
<dbReference type="SUPFAM" id="SSF48726">
    <property type="entry name" value="Immunoglobulin"/>
    <property type="match status" value="15"/>
</dbReference>
<dbReference type="GO" id="GO:0005509">
    <property type="term" value="F:calcium ion binding"/>
    <property type="evidence" value="ECO:0007669"/>
    <property type="project" value="InterPro"/>
</dbReference>
<dbReference type="InterPro" id="IPR001881">
    <property type="entry name" value="EGF-like_Ca-bd_dom"/>
</dbReference>
<dbReference type="SUPFAM" id="SSF82895">
    <property type="entry name" value="TSP-1 type 1 repeat"/>
    <property type="match status" value="4"/>
</dbReference>
<reference evidence="17 18" key="1">
    <citation type="submission" date="2020-11" db="EMBL/GenBank/DDBJ databases">
        <authorList>
            <person name="Wallbank WR R."/>
            <person name="Pardo Diaz C."/>
            <person name="Kozak K."/>
            <person name="Martin S."/>
            <person name="Jiggins C."/>
            <person name="Moest M."/>
            <person name="Warren A I."/>
            <person name="Generalovic N T."/>
            <person name="Byers J.R.P. K."/>
            <person name="Montejo-Kovacevich G."/>
            <person name="Yen C E."/>
        </authorList>
    </citation>
    <scope>NUCLEOTIDE SEQUENCE [LARGE SCALE GENOMIC DNA]</scope>
</reference>
<feature type="domain" description="Ig-like" evidence="16">
    <location>
        <begin position="1366"/>
        <end position="1454"/>
    </location>
</feature>
<feature type="domain" description="Ig-like" evidence="16">
    <location>
        <begin position="812"/>
        <end position="908"/>
    </location>
</feature>
<dbReference type="SMART" id="SM00409">
    <property type="entry name" value="IG"/>
    <property type="match status" value="15"/>
</dbReference>
<dbReference type="Pfam" id="PF13927">
    <property type="entry name" value="Ig_3"/>
    <property type="match status" value="5"/>
</dbReference>
<evidence type="ECO:0000256" key="9">
    <source>
        <dbReference type="ARBA" id="ARBA00023157"/>
    </source>
</evidence>
<dbReference type="PROSITE" id="PS00010">
    <property type="entry name" value="ASX_HYDROXYL"/>
    <property type="match status" value="2"/>
</dbReference>
<evidence type="ECO:0000313" key="17">
    <source>
        <dbReference type="EMBL" id="CAD7082369.1"/>
    </source>
</evidence>
<feature type="domain" description="Ig-like" evidence="16">
    <location>
        <begin position="1012"/>
        <end position="1093"/>
    </location>
</feature>
<keyword evidence="3" id="KW-1003">Cell membrane</keyword>
<dbReference type="InterPro" id="IPR003598">
    <property type="entry name" value="Ig_sub2"/>
</dbReference>
<dbReference type="PROSITE" id="PS01187">
    <property type="entry name" value="EGF_CA"/>
    <property type="match status" value="2"/>
</dbReference>
<evidence type="ECO:0000256" key="8">
    <source>
        <dbReference type="ARBA" id="ARBA00023136"/>
    </source>
</evidence>
<keyword evidence="4" id="KW-0964">Secreted</keyword>
<evidence type="ECO:0000256" key="7">
    <source>
        <dbReference type="ARBA" id="ARBA00022737"/>
    </source>
</evidence>
<feature type="domain" description="EGF-like" evidence="15">
    <location>
        <begin position="2336"/>
        <end position="2377"/>
    </location>
</feature>
<dbReference type="PRINTS" id="PR01832">
    <property type="entry name" value="VEGFRECEPTOR"/>
</dbReference>
<dbReference type="Pfam" id="PF25106">
    <property type="entry name" value="VWA_4"/>
    <property type="match status" value="1"/>
</dbReference>
<feature type="domain" description="Ig-like" evidence="16">
    <location>
        <begin position="1796"/>
        <end position="1879"/>
    </location>
</feature>
<keyword evidence="18" id="KW-1185">Reference proteome</keyword>
<evidence type="ECO:0000256" key="6">
    <source>
        <dbReference type="ARBA" id="ARBA00022729"/>
    </source>
</evidence>
<keyword evidence="10" id="KW-0325">Glycoprotein</keyword>
<dbReference type="PROSITE" id="PS01186">
    <property type="entry name" value="EGF_2"/>
    <property type="match status" value="1"/>
</dbReference>
<dbReference type="CDD" id="cd00054">
    <property type="entry name" value="EGF_CA"/>
    <property type="match status" value="3"/>
</dbReference>
<evidence type="ECO:0000256" key="10">
    <source>
        <dbReference type="ARBA" id="ARBA00023180"/>
    </source>
</evidence>
<dbReference type="FunFam" id="2.60.40.10:FF:000005">
    <property type="entry name" value="Neuronal cell adhesion molecule"/>
    <property type="match status" value="1"/>
</dbReference>
<protein>
    <recommendedName>
        <fullName evidence="19">Hemicentin-1</fullName>
    </recommendedName>
</protein>
<dbReference type="InParanoid" id="A0A7R8UKM2"/>
<keyword evidence="6 14" id="KW-0732">Signal</keyword>
<dbReference type="InterPro" id="IPR000884">
    <property type="entry name" value="TSP1_rpt"/>
</dbReference>
<feature type="domain" description="Ig-like" evidence="16">
    <location>
        <begin position="1884"/>
        <end position="1972"/>
    </location>
</feature>
<dbReference type="InterPro" id="IPR007110">
    <property type="entry name" value="Ig-like_dom"/>
</dbReference>
<proteinExistence type="predicted"/>
<name>A0A7R8UKM2_HERIL</name>
<dbReference type="InterPro" id="IPR036383">
    <property type="entry name" value="TSP1_rpt_sf"/>
</dbReference>
<comment type="caution">
    <text evidence="12">Lacks conserved residue(s) required for the propagation of feature annotation.</text>
</comment>
<dbReference type="SMART" id="SM00181">
    <property type="entry name" value="EGF"/>
    <property type="match status" value="3"/>
</dbReference>
<sequence>MRFKAVAVVLVLLIGTPKTRCGDIDDELLWERLVQGVRNDSSWDLPNLDESENLDLLETDLNSLSEDTSVQLNENVDLKIENSTDSDNIDPDLKASFELESADALSDRVSRQPNIDDGLLEPDNAKSADTGIKGATVKPKPGQSSLVIIFDGTGSMLDDLKQLQKGARDIIEEITKRENNPIYNYIFIPFRDPDYGPVINTIDQNELLQSLEEVELMGGGDCPESSIKSINAGLDIALPKSFVYVFTDAIAQDYKLQEETIKMIQEKQATLTFLLTGFCNSKQSPGYYVYETLAAISNGQVYNLQKTDIKDVLQSIKQFLDANLVPISYVYSEDAGSQDIELDVSKNLKEFTVSLAGDKPNITVLDPNKEEYKQQKDVLDLDNLKIVNVQDPQPGKWNVHTESESEHSVKLTAVSDVVFKFGFSTTQPNSMDDTDVNPVKNVNNFLAVSTSNNSLLHNLTTADIVLFNTKDDPDEKRQLQINLPLTKPNPEECNEELCLYLTKAFPPPLSLFKIYVNGFDSDGNPLKYLLSTAIQAVNGDIPRVFINESFVEVTEGDHVDIFCKVTSVTPAAVHWTINDQFQDAIQVSEIDKSIWKYEINNVQLTDAGRYTCNARNVHGTDKGEVILIVKEKVIPLQLKMVETNMMSTENDTDYQISCFVRPRQKVSFQWLFNGQKINTVNHMDLMTQNDNLVITRVNRNHTGNYTCVASNKRETKNATGHLSIFYQPEIINPDREDRTIRFGDPVVLNCNAIGSPPPAIVWHHDNLDKIVDNTIDQFTVDDQGLYLCEASNGIGKTAWKEIYLDGTASGPPKIIPPPSGNIVKRLGDSLDLKCGCSQCSPVYYYKWTKVKNPDSREDEQAIGGIGPIRNEVTKSFQYDLELTNLTATDDGYYICEIGNEHGIDKYITHVNILEKPTIESITATSKISEDMIKAHKGDDIQIECNAQGSPIPEIFWQKDDVGIEPSSKLYSSKNSLTIRNISEKDMGGYTCVASNSLGTASKEVLLYVVVPPTFPPQTDTIITAQEGQTVQIPCNVFAMPFPDIKWTFNNNELNLTDNRYESMGGGISFTAEYKDNGMYTCKATNEAGEAAITVSLIVYVPPSIFPEEDDSVSVRTQKNVTLKCRAEGFPIPNIVWTFDAKPPTNSAYLLEGGDLLLVNVNPSMAGPYICEASNTIGEKQRTTFLTVTEPPKVLSHFDPYINVTVDTSFSLICTAQGTPRPDVFWAKDGEKFTDGPQQQYLDVTFGKIDSGNYTCIAQSPEGADTKTVTIAAIEPPRLVDIQSILRTKINVTEGENLEIICPFINAKKVTWYKDDFKFHAEPTGTATTKLDLPGASLSDRGNYTCVAENEAGSRNFSQEVKVLAPPRVITNDVIEKFGDATQIPEVQVEAGEDLEINCPMEGFPQPKVKWMKDNTVISTEPELILKNVQPYHDGRYDCEARNDLGSADYSYIVKILAPPSTHLPKHTRKEIHAGGDLELKCAFLGNPNPTITWERYEMILPQTGGPLHLKNIQPDDQGEYKCIGTNTVGSADISYTVDVLEAPKFIFITDEVKISESEDLMLRCAVRGNPHPIVTWTYNGQIILGTSKVSPAREEKYGILDLDESGNPTNNVHTNDIALSNGAGASTNENNFHGKVYYDLDKVSLMLIIKNSNRKLPGMYTCHAVNAMGTAEKAVKVQVLVAPQLQGRDIDREPAMNLTLLGGLPLILFCPWYGEPVPAVEWLKDNAPLNSDYRTQISHDGHVLTIPISEASDSGTYLCRAINDAGYGQKQFTVDILAPPHFRLGTLTENRINDAPDRLIDESTRHVIPGEKLIFNCPVDGNPLPAVFWLETTFGTVNDTKILPETSTQLTLSSVEKSATYTCYANNSLGFIDKRYEVLVLKTPEVRDFQPQQTVYEHRSITLTCPIVGGSPKPEITWLKNGEVIHENSKSAFMSQDKSTLKILNAKKDDSGVYTCKAVNLAGQEEKDINVTVISPVVWSEWESWTPCSQSCGLGVTSRKRHCTRINGEPTTSSDPPCNGRSYESKTCELSPCPIDGGWGPWSNWTSCSKSCWDRKDKQKPTKKRYRDCNSPKPAMGGRSCSGVDFEEVECNTSPCSINGGWSSWTVWSPCSSSCGTGFSTRYRECNNPVPLHGGQICIGSALESQICYTGPCPIHGGWTEWSPWSECTQTCGTGYRKRKRTCTNPEPRYGGLYCLGDNVEVVKCRIRKCENSDLLKSLNEKKSFKQPTQYESKTVLYPRDAIDDVSQEFDEGSYDYAIGTSSFSSPVDDYGKLRSTSFPVEEKGAHVVVKVEKLTPIDRDTAQINFHPGLAPLVVKKMIPCDPGFRLEPNGTCNDINECLLPNSCRSTEICTNTVGSYTCTCRNGYKLNDQNLECEDINECSDPAINKCSHECRNTAGSFKCACPPGQILSQDLKSCFRLASTTNDYEMSDPAAKSFEFEEDCSEGYYLNNGSCQDIDECINAEDDCGIDQTCLNTNGSYLCIPTVCPNEYTRDEISRQCVLMCSSTNPCPEGAKISQTLSYTLLTLDSLSQSEPFLKIVNYDVNRIPLPETKFVLENDTNLFRLVTIPFRKGIAYLYGSNKIKKEKLYNVKIKAYSYDSQNVTLLYVTKFVIYLYVI</sequence>
<evidence type="ECO:0000256" key="12">
    <source>
        <dbReference type="PROSITE-ProRule" id="PRU00076"/>
    </source>
</evidence>
<keyword evidence="8" id="KW-0472">Membrane</keyword>
<dbReference type="InterPro" id="IPR013783">
    <property type="entry name" value="Ig-like_fold"/>
</dbReference>
<dbReference type="Gene3D" id="3.40.50.410">
    <property type="entry name" value="von Willebrand factor, type A domain"/>
    <property type="match status" value="1"/>
</dbReference>
<dbReference type="FunFam" id="2.20.100.10:FF:000001">
    <property type="entry name" value="semaphorin-5A isoform X1"/>
    <property type="match status" value="2"/>
</dbReference>
<feature type="domain" description="Ig-like" evidence="16">
    <location>
        <begin position="1191"/>
        <end position="1269"/>
    </location>
</feature>
<comment type="subcellular location">
    <subcellularLocation>
        <location evidence="1">Cell membrane</location>
    </subcellularLocation>
    <subcellularLocation>
        <location evidence="2">Secreted</location>
    </subcellularLocation>
</comment>
<dbReference type="InterPro" id="IPR036179">
    <property type="entry name" value="Ig-like_dom_sf"/>
</dbReference>
<dbReference type="InterPro" id="IPR009030">
    <property type="entry name" value="Growth_fac_rcpt_cys_sf"/>
</dbReference>
<dbReference type="OMA" id="VQWPPLA"/>